<evidence type="ECO:0000256" key="1">
    <source>
        <dbReference type="SAM" id="Phobius"/>
    </source>
</evidence>
<dbReference type="RefSeq" id="WP_165873388.1">
    <property type="nucleotide sequence ID" value="NZ_JANKAQ010000023.1"/>
</dbReference>
<keyword evidence="1" id="KW-0472">Membrane</keyword>
<feature type="transmembrane region" description="Helical" evidence="1">
    <location>
        <begin position="443"/>
        <end position="470"/>
    </location>
</feature>
<protein>
    <recommendedName>
        <fullName evidence="4">Dolichyl-phosphate-mannose-protein mannosyltransferase</fullName>
    </recommendedName>
</protein>
<organism evidence="2 3">
    <name type="scientific">Frisingicoccus caecimuris</name>
    <dbReference type="NCBI Taxonomy" id="1796636"/>
    <lineage>
        <taxon>Bacteria</taxon>
        <taxon>Bacillati</taxon>
        <taxon>Bacillota</taxon>
        <taxon>Clostridia</taxon>
        <taxon>Lachnospirales</taxon>
        <taxon>Lachnospiraceae</taxon>
        <taxon>Frisingicoccus</taxon>
    </lineage>
</organism>
<dbReference type="AlphaFoldDB" id="A0A4R2LB50"/>
<sequence>MKTFALVSITFLLIFLWMSTFNDNKKLLKQIVFGLSMYTVQYYIISIIFLLFDKFRINNVVITCFVVNVLFFIFRRKKIKYALESIDWNVKTDIYQIIFIVVAIVLSFNKSQDIRTISDMGIYFERSVVLTGNNTSSIQELKEYGKISDSVDNGLCKLQDELIGLYQFDDNADNTSFSYEYHSLPTWVTFMALFGRIFGLFNAPHVLTWFYVLASICLYYLIENISKNKLNKFFSIALFSFSPIIIYLSKTTLTEMSFLMLLFIGLLFLSEKNIFASICGGIAIGLLGFVHISMCMYIPIFFVSLFLLSFFFKRKDYAIANIVQCLMYMLSLPYVYKVSSIYTSQQLSRFGSYFSTIQIICGLMLLNLMFIGIQFAGMALVNCQELYRQIKQWLTIILDRGSLVGLIIILLGTVYEAYCLGFTDKYSHGDGSWWLRSVYAGKGFGSLIHINFVSIVMATSFICIPIIIIWQFHKTEKSILEKIVYLVVLYSWAIYTFLQVDTPSNYYASRYYAIILVPAVILLMSLIIKKEKYTLGIIAIAIIINIPFNIHHLQVVAFDGQHNLYKEVTEHIAEGSTVLLPEGTSQLNSILTNNLRLMNSNEVYNLENINEVMTFYDKKQNYYIISEIPLELNGWELIFEKNFSLYGNISTGGIPYPVKMNSYNMVSCYIYTQ</sequence>
<feature type="transmembrane region" description="Helical" evidence="1">
    <location>
        <begin position="57"/>
        <end position="74"/>
    </location>
</feature>
<feature type="transmembrane region" description="Helical" evidence="1">
    <location>
        <begin position="510"/>
        <end position="528"/>
    </location>
</feature>
<keyword evidence="1" id="KW-0812">Transmembrane</keyword>
<feature type="transmembrane region" description="Helical" evidence="1">
    <location>
        <begin position="200"/>
        <end position="221"/>
    </location>
</feature>
<gene>
    <name evidence="2" type="ORF">EV212_1232</name>
</gene>
<feature type="transmembrane region" description="Helical" evidence="1">
    <location>
        <begin position="318"/>
        <end position="336"/>
    </location>
</feature>
<evidence type="ECO:0000313" key="2">
    <source>
        <dbReference type="EMBL" id="TCO81594.1"/>
    </source>
</evidence>
<feature type="transmembrane region" description="Helical" evidence="1">
    <location>
        <begin position="356"/>
        <end position="381"/>
    </location>
</feature>
<feature type="transmembrane region" description="Helical" evidence="1">
    <location>
        <begin position="261"/>
        <end position="284"/>
    </location>
</feature>
<feature type="transmembrane region" description="Helical" evidence="1">
    <location>
        <begin position="31"/>
        <end position="52"/>
    </location>
</feature>
<dbReference type="EMBL" id="SLXA01000023">
    <property type="protein sequence ID" value="TCO81594.1"/>
    <property type="molecule type" value="Genomic_DNA"/>
</dbReference>
<comment type="caution">
    <text evidence="2">The sequence shown here is derived from an EMBL/GenBank/DDBJ whole genome shotgun (WGS) entry which is preliminary data.</text>
</comment>
<dbReference type="Proteomes" id="UP000295711">
    <property type="component" value="Unassembled WGS sequence"/>
</dbReference>
<feature type="transmembrane region" description="Helical" evidence="1">
    <location>
        <begin position="290"/>
        <end position="311"/>
    </location>
</feature>
<evidence type="ECO:0000313" key="3">
    <source>
        <dbReference type="Proteomes" id="UP000295711"/>
    </source>
</evidence>
<evidence type="ECO:0008006" key="4">
    <source>
        <dbReference type="Google" id="ProtNLM"/>
    </source>
</evidence>
<accession>A0A4R2LB50</accession>
<name>A0A4R2LB50_9FIRM</name>
<feature type="transmembrane region" description="Helical" evidence="1">
    <location>
        <begin position="482"/>
        <end position="498"/>
    </location>
</feature>
<keyword evidence="1" id="KW-1133">Transmembrane helix</keyword>
<feature type="transmembrane region" description="Helical" evidence="1">
    <location>
        <begin position="535"/>
        <end position="553"/>
    </location>
</feature>
<keyword evidence="3" id="KW-1185">Reference proteome</keyword>
<feature type="transmembrane region" description="Helical" evidence="1">
    <location>
        <begin position="94"/>
        <end position="111"/>
    </location>
</feature>
<feature type="transmembrane region" description="Helical" evidence="1">
    <location>
        <begin position="402"/>
        <end position="423"/>
    </location>
</feature>
<reference evidence="2 3" key="1">
    <citation type="submission" date="2019-03" db="EMBL/GenBank/DDBJ databases">
        <title>Genomic Encyclopedia of Type Strains, Phase IV (KMG-IV): sequencing the most valuable type-strain genomes for metagenomic binning, comparative biology and taxonomic classification.</title>
        <authorList>
            <person name="Goeker M."/>
        </authorList>
    </citation>
    <scope>NUCLEOTIDE SEQUENCE [LARGE SCALE GENOMIC DNA]</scope>
    <source>
        <strain evidence="2 3">DSM 28559</strain>
    </source>
</reference>
<proteinExistence type="predicted"/>
<feature type="transmembrane region" description="Helical" evidence="1">
    <location>
        <begin position="233"/>
        <end position="249"/>
    </location>
</feature>